<evidence type="ECO:0000256" key="2">
    <source>
        <dbReference type="SAM" id="SignalP"/>
    </source>
</evidence>
<dbReference type="RefSeq" id="WP_073139388.1">
    <property type="nucleotide sequence ID" value="NZ_FQWQ01000003.1"/>
</dbReference>
<keyword evidence="5" id="KW-1185">Reference proteome</keyword>
<dbReference type="Gene3D" id="2.130.10.130">
    <property type="entry name" value="Integrin alpha, N-terminal"/>
    <property type="match status" value="3"/>
</dbReference>
<dbReference type="Pfam" id="PF13517">
    <property type="entry name" value="FG-GAP_3"/>
    <property type="match status" value="4"/>
</dbReference>
<dbReference type="Pfam" id="PF07593">
    <property type="entry name" value="UnbV_ASPIC"/>
    <property type="match status" value="1"/>
</dbReference>
<dbReference type="InterPro" id="IPR013517">
    <property type="entry name" value="FG-GAP"/>
</dbReference>
<dbReference type="PROSITE" id="PS51257">
    <property type="entry name" value="PROKAR_LIPOPROTEIN"/>
    <property type="match status" value="1"/>
</dbReference>
<dbReference type="InterPro" id="IPR028994">
    <property type="entry name" value="Integrin_alpha_N"/>
</dbReference>
<feature type="chain" id="PRO_5012567644" evidence="2">
    <location>
        <begin position="22"/>
        <end position="1197"/>
    </location>
</feature>
<sequence>MSKNTLPLFALVLFLVVGCHTQPTHFELLPSGTTGIAFNNLLTESDTLNILSFEYMYNGGGVGVGDFNNDGLTDIFFAGNMVSSKLYLNKGNFRFDDITEQAKVTTKYWCTGISVVDIDQDGWMDIYVCTVNPHDDKSTPNLLFHNKGVDDKGVPVFEEVAAAVGLADRSYSTQAAFLDYDLDGDLDMYLLTNALENYTRNSPTGQHTDGTGKSVDKLFRNNGPAAGLPHFEDVSAAAGILTEGWGLGIVVNDINRDGKPDVYAANDFLSNDHVYINQGDGTFANEKERMKHTEYNGMGADIGDINNDGLNDIVVVDMFPEDNLRQKTMFGGIGYDRFQKNIQMKYQPQYVRNVLQLNNGNGTYSDIGYLSGIYATDWSWSGLIADVDNDGWQDVLITNGYRKDITNLDFVTYSKESSMFGTDATRMKKTLDAVNKIEGVKKPDLIFKNNGDLRFTNKSKEWGLTQEAYGNGAAYADFDNDGDLDMVINNINDEASVYKNNARELDPGRSNYLRIVLKGPAGNRSGLGAQIDILQEGKKQYRELETQRGFQSSVEPVVHFGLDSLTQIDQLAIRWPDGHVQTLKNVKANQVLEVAYTDAVEVEEEDGWAVYPPLSARPDSLDNFTGLSPDKLAASVFFDDVTASTGLYYKHQEDEYIDYKATATLPQKYSQAGPGLTIGDVNQDDLDDVLLCGAAHRGTTIFVQQKNGTFKKDSLGAKPQEDMSMQLFDADGDNDLDLYCVSGSSEFGALPGAYQDRFYRNNGKKLVADTTALPKENASGSTVVASDFDKDGDLDLFVGGRIVPGRYPEAPQSFLLQNDGKGNFTDVTKSIAPLLERSGMITGALWTDFDNDGWTDLAIVGEWMPVSFYKNNQGKAFSKAFEEAPGWWTSITGADMDNDGDVDYVCGNLGLNSLFQASPQAPVSIYAKDFDGNGSFDPLVTRYVQGKEYLTHPRETLTDQIVSLKRKLVRYAIYGGSSIQEILTPEQLQGALIYHATTLSSSYVENLGGGKFKLTDLPVEAQFAPLNGVQIADLNGDHHLDILGIGNSYAADPLTGYYDAGTGVCLLGNGKGGFQALPVWSSNFAVDTDAKSLGLLRRANNEPLYIATANRDSLQAFELSPSVYPPHLQWITAGRTDVQAELRWADGKVEKRELYYGSGYLSQSTRAIPISPGVQEVWLKDSAGNRRKVWGTGAGSK</sequence>
<proteinExistence type="predicted"/>
<feature type="domain" description="ASPIC/UnbV" evidence="3">
    <location>
        <begin position="526"/>
        <end position="592"/>
    </location>
</feature>
<dbReference type="STRING" id="947013.SAMN04488109_4905"/>
<name>A0A1M5UTF7_9BACT</name>
<evidence type="ECO:0000259" key="3">
    <source>
        <dbReference type="Pfam" id="PF07593"/>
    </source>
</evidence>
<evidence type="ECO:0000313" key="5">
    <source>
        <dbReference type="Proteomes" id="UP000184212"/>
    </source>
</evidence>
<feature type="signal peptide" evidence="2">
    <location>
        <begin position="1"/>
        <end position="21"/>
    </location>
</feature>
<evidence type="ECO:0000313" key="4">
    <source>
        <dbReference type="EMBL" id="SHH66269.1"/>
    </source>
</evidence>
<protein>
    <submittedName>
        <fullName evidence="4">Repeat domain-containing protein</fullName>
    </submittedName>
</protein>
<dbReference type="InterPro" id="IPR027039">
    <property type="entry name" value="Crtac1"/>
</dbReference>
<dbReference type="AlphaFoldDB" id="A0A1M5UTF7"/>
<accession>A0A1M5UTF7</accession>
<dbReference type="PANTHER" id="PTHR16026:SF0">
    <property type="entry name" value="CARTILAGE ACIDIC PROTEIN 1"/>
    <property type="match status" value="1"/>
</dbReference>
<dbReference type="EMBL" id="FQWQ01000003">
    <property type="protein sequence ID" value="SHH66269.1"/>
    <property type="molecule type" value="Genomic_DNA"/>
</dbReference>
<dbReference type="Proteomes" id="UP000184212">
    <property type="component" value="Unassembled WGS sequence"/>
</dbReference>
<evidence type="ECO:0000256" key="1">
    <source>
        <dbReference type="ARBA" id="ARBA00022729"/>
    </source>
</evidence>
<dbReference type="InterPro" id="IPR011519">
    <property type="entry name" value="UnbV_ASPIC"/>
</dbReference>
<dbReference type="SUPFAM" id="SSF69318">
    <property type="entry name" value="Integrin alpha N-terminal domain"/>
    <property type="match status" value="3"/>
</dbReference>
<reference evidence="4 5" key="1">
    <citation type="submission" date="2016-11" db="EMBL/GenBank/DDBJ databases">
        <authorList>
            <person name="Jaros S."/>
            <person name="Januszkiewicz K."/>
            <person name="Wedrychowicz H."/>
        </authorList>
    </citation>
    <scope>NUCLEOTIDE SEQUENCE [LARGE SCALE GENOMIC DNA]</scope>
    <source>
        <strain evidence="4 5">DSM 24574</strain>
    </source>
</reference>
<gene>
    <name evidence="4" type="ORF">SAMN04488109_4905</name>
</gene>
<organism evidence="4 5">
    <name type="scientific">Chryseolinea serpens</name>
    <dbReference type="NCBI Taxonomy" id="947013"/>
    <lineage>
        <taxon>Bacteria</taxon>
        <taxon>Pseudomonadati</taxon>
        <taxon>Bacteroidota</taxon>
        <taxon>Cytophagia</taxon>
        <taxon>Cytophagales</taxon>
        <taxon>Fulvivirgaceae</taxon>
        <taxon>Chryseolinea</taxon>
    </lineage>
</organism>
<dbReference type="PANTHER" id="PTHR16026">
    <property type="entry name" value="CARTILAGE ACIDIC PROTEIN 1"/>
    <property type="match status" value="1"/>
</dbReference>
<keyword evidence="1 2" id="KW-0732">Signal</keyword>